<dbReference type="InterPro" id="IPR003593">
    <property type="entry name" value="AAA+_ATPase"/>
</dbReference>
<organism evidence="11 12">
    <name type="scientific">Elsinoe batatas</name>
    <dbReference type="NCBI Taxonomy" id="2601811"/>
    <lineage>
        <taxon>Eukaryota</taxon>
        <taxon>Fungi</taxon>
        <taxon>Dikarya</taxon>
        <taxon>Ascomycota</taxon>
        <taxon>Pezizomycotina</taxon>
        <taxon>Dothideomycetes</taxon>
        <taxon>Dothideomycetidae</taxon>
        <taxon>Myriangiales</taxon>
        <taxon>Elsinoaceae</taxon>
        <taxon>Elsinoe</taxon>
    </lineage>
</organism>
<dbReference type="GO" id="GO:0005524">
    <property type="term" value="F:ATP binding"/>
    <property type="evidence" value="ECO:0007669"/>
    <property type="project" value="UniProtKB-KW"/>
</dbReference>
<sequence length="709" mass="79319">MHCRLFAGQDGQEMQHCSLPQIPAIDLSGIGSFHLSTISPPPSSFVSSLAYTLRLNLGSSDNNSLQCVETQLNRNKSVFTWQNLTYTVQDPSGPRILLNDVHGWVKPGKLGALMGASGAGKTTLLDVLAQRKTDGTIKGSILVDGKPLSVSFQRSAGYCEQLDVHEALTTVREALEFSALLRQSRDTPREEKVRYVDTILDLLEMHDIADCLVGTLGTAGLSIEQRKRLTIGVELVAKPSILIFLDEPTSGLDGQSAFNTVRFLKKLTAVGQAVLVTIHQPSAQLFAEFDTLLLLAKGGNTVYFGDIGSNADTVRSYFKRNGAPCPPEKNPAEHMIDVVSDTKTNWNHIWLESQEHHDMISHLDNMLTQSRSTGAQTEDDGHEFATTIWEQIKVVTGRASKTLYRNTDYINNKFVLHILTGLFCGFTYWSLNNEVKDLNLRLFAIFNFLFVSTGVIAQLQPLFIEKRDIHDTREKKSKMYHWSAFVTGLIVSEVPYLIICAIQFFFTYYYTIGFPSETRKAGAVFFIMVVYEFFYTGLGQFIAAYAPNAVAASLVNPLIIFTLAGFSGTLVPYPQITAFWRYWLYWMNPFNYLIGAILVFTTWDIEVTCGEDELAIFNPADNQTCGQYLEPYLQNVGIGANLLNPQANSDCRVCQYKQGSDYLKTVNLTEYSYGWRNAGIVCLFAVSSYALVFLFMKLRTKRTVKPESK</sequence>
<dbReference type="EMBL" id="JAESVG020000006">
    <property type="protein sequence ID" value="KAG8626263.1"/>
    <property type="molecule type" value="Genomic_DNA"/>
</dbReference>
<evidence type="ECO:0000259" key="10">
    <source>
        <dbReference type="PROSITE" id="PS50893"/>
    </source>
</evidence>
<feature type="transmembrane region" description="Helical" evidence="9">
    <location>
        <begin position="549"/>
        <end position="571"/>
    </location>
</feature>
<dbReference type="SUPFAM" id="SSF52540">
    <property type="entry name" value="P-loop containing nucleoside triphosphate hydrolases"/>
    <property type="match status" value="1"/>
</dbReference>
<evidence type="ECO:0000256" key="2">
    <source>
        <dbReference type="ARBA" id="ARBA00006012"/>
    </source>
</evidence>
<dbReference type="Gene3D" id="3.40.50.300">
    <property type="entry name" value="P-loop containing nucleotide triphosphate hydrolases"/>
    <property type="match status" value="1"/>
</dbReference>
<evidence type="ECO:0000313" key="12">
    <source>
        <dbReference type="Proteomes" id="UP000809789"/>
    </source>
</evidence>
<dbReference type="InterPro" id="IPR043926">
    <property type="entry name" value="ABCG_dom"/>
</dbReference>
<evidence type="ECO:0000256" key="1">
    <source>
        <dbReference type="ARBA" id="ARBA00004141"/>
    </source>
</evidence>
<evidence type="ECO:0000256" key="9">
    <source>
        <dbReference type="SAM" id="Phobius"/>
    </source>
</evidence>
<dbReference type="AlphaFoldDB" id="A0A8K0PGD9"/>
<dbReference type="InterPro" id="IPR013525">
    <property type="entry name" value="ABC2_TM"/>
</dbReference>
<comment type="similarity">
    <text evidence="2">Belongs to the ABC transporter superfamily. ABCG family. PDR (TC 3.A.1.205) subfamily.</text>
</comment>
<keyword evidence="6" id="KW-0067">ATP-binding</keyword>
<comment type="subcellular location">
    <subcellularLocation>
        <location evidence="1">Membrane</location>
        <topology evidence="1">Multi-pass membrane protein</topology>
    </subcellularLocation>
</comment>
<dbReference type="InterPro" id="IPR027417">
    <property type="entry name" value="P-loop_NTPase"/>
</dbReference>
<dbReference type="GO" id="GO:0016887">
    <property type="term" value="F:ATP hydrolysis activity"/>
    <property type="evidence" value="ECO:0007669"/>
    <property type="project" value="InterPro"/>
</dbReference>
<dbReference type="GO" id="GO:0140359">
    <property type="term" value="F:ABC-type transporter activity"/>
    <property type="evidence" value="ECO:0007669"/>
    <property type="project" value="InterPro"/>
</dbReference>
<dbReference type="FunFam" id="3.40.50.300:FF:000054">
    <property type="entry name" value="ABC multidrug transporter atrF"/>
    <property type="match status" value="1"/>
</dbReference>
<evidence type="ECO:0000256" key="7">
    <source>
        <dbReference type="ARBA" id="ARBA00022989"/>
    </source>
</evidence>
<name>A0A8K0PGD9_9PEZI</name>
<dbReference type="GO" id="GO:0016020">
    <property type="term" value="C:membrane"/>
    <property type="evidence" value="ECO:0007669"/>
    <property type="project" value="UniProtKB-SubCell"/>
</dbReference>
<dbReference type="PANTHER" id="PTHR19241">
    <property type="entry name" value="ATP-BINDING CASSETTE TRANSPORTER"/>
    <property type="match status" value="1"/>
</dbReference>
<feature type="transmembrane region" description="Helical" evidence="9">
    <location>
        <begin position="583"/>
        <end position="603"/>
    </location>
</feature>
<evidence type="ECO:0000313" key="11">
    <source>
        <dbReference type="EMBL" id="KAG8626263.1"/>
    </source>
</evidence>
<keyword evidence="3" id="KW-0813">Transport</keyword>
<reference evidence="11" key="1">
    <citation type="submission" date="2021-07" db="EMBL/GenBank/DDBJ databases">
        <title>Elsinoe batatas strain:CRI-CJ2 Genome sequencing and assembly.</title>
        <authorList>
            <person name="Huang L."/>
        </authorList>
    </citation>
    <scope>NUCLEOTIDE SEQUENCE</scope>
    <source>
        <strain evidence="11">CRI-CJ2</strain>
    </source>
</reference>
<dbReference type="InterPro" id="IPR003439">
    <property type="entry name" value="ABC_transporter-like_ATP-bd"/>
</dbReference>
<feature type="transmembrane region" description="Helical" evidence="9">
    <location>
        <begin position="522"/>
        <end position="543"/>
    </location>
</feature>
<feature type="domain" description="ABC transporter" evidence="10">
    <location>
        <begin position="79"/>
        <end position="323"/>
    </location>
</feature>
<dbReference type="InterPro" id="IPR034003">
    <property type="entry name" value="ABCG_PDR_2"/>
</dbReference>
<feature type="transmembrane region" description="Helical" evidence="9">
    <location>
        <begin position="678"/>
        <end position="696"/>
    </location>
</feature>
<feature type="transmembrane region" description="Helical" evidence="9">
    <location>
        <begin position="414"/>
        <end position="431"/>
    </location>
</feature>
<dbReference type="OrthoDB" id="245989at2759"/>
<keyword evidence="8 9" id="KW-0472">Membrane</keyword>
<keyword evidence="5" id="KW-0547">Nucleotide-binding</keyword>
<dbReference type="Pfam" id="PF19055">
    <property type="entry name" value="ABC2_membrane_7"/>
    <property type="match status" value="1"/>
</dbReference>
<keyword evidence="4 9" id="KW-0812">Transmembrane</keyword>
<dbReference type="Proteomes" id="UP000809789">
    <property type="component" value="Unassembled WGS sequence"/>
</dbReference>
<dbReference type="SMART" id="SM00382">
    <property type="entry name" value="AAA"/>
    <property type="match status" value="1"/>
</dbReference>
<protein>
    <recommendedName>
        <fullName evidence="10">ABC transporter domain-containing protein</fullName>
    </recommendedName>
</protein>
<comment type="caution">
    <text evidence="11">The sequence shown here is derived from an EMBL/GenBank/DDBJ whole genome shotgun (WGS) entry which is preliminary data.</text>
</comment>
<dbReference type="Pfam" id="PF00005">
    <property type="entry name" value="ABC_tran"/>
    <property type="match status" value="1"/>
</dbReference>
<evidence type="ECO:0000256" key="8">
    <source>
        <dbReference type="ARBA" id="ARBA00023136"/>
    </source>
</evidence>
<proteinExistence type="inferred from homology"/>
<feature type="transmembrane region" description="Helical" evidence="9">
    <location>
        <begin position="484"/>
        <end position="510"/>
    </location>
</feature>
<keyword evidence="7 9" id="KW-1133">Transmembrane helix</keyword>
<evidence type="ECO:0000256" key="5">
    <source>
        <dbReference type="ARBA" id="ARBA00022741"/>
    </source>
</evidence>
<dbReference type="CDD" id="cd03232">
    <property type="entry name" value="ABCG_PDR_domain2"/>
    <property type="match status" value="1"/>
</dbReference>
<keyword evidence="12" id="KW-1185">Reference proteome</keyword>
<gene>
    <name evidence="11" type="ORF">KVT40_005208</name>
</gene>
<dbReference type="PROSITE" id="PS50893">
    <property type="entry name" value="ABC_TRANSPORTER_2"/>
    <property type="match status" value="1"/>
</dbReference>
<evidence type="ECO:0000256" key="4">
    <source>
        <dbReference type="ARBA" id="ARBA00022692"/>
    </source>
</evidence>
<accession>A0A8K0PGD9</accession>
<evidence type="ECO:0000256" key="6">
    <source>
        <dbReference type="ARBA" id="ARBA00022840"/>
    </source>
</evidence>
<dbReference type="Pfam" id="PF01061">
    <property type="entry name" value="ABC2_membrane"/>
    <property type="match status" value="1"/>
</dbReference>
<evidence type="ECO:0000256" key="3">
    <source>
        <dbReference type="ARBA" id="ARBA00022448"/>
    </source>
</evidence>
<feature type="transmembrane region" description="Helical" evidence="9">
    <location>
        <begin position="443"/>
        <end position="464"/>
    </location>
</feature>